<evidence type="ECO:0000256" key="1">
    <source>
        <dbReference type="PIRSR" id="PIRSR607822-1"/>
    </source>
</evidence>
<sequence length="420" mass="48273">MTGEPKVFRNFKWHIITMISEIEIKKKLDDIIDVLDIYSSNYEQVGGLVGISGIAMLYLYYAEYTNNEDLYNKGIKILTEGVNKVNKGVSMPTYCMGLAGMGWVLDHLKNKQIIDNNNDELLITLDKPLNHLMMKNMDDKYYDFLHGAIGYGYYFLKRYENTKSKLLKNQYKESLLKLILMLDEISIKEGRFVKWLSTLKRDTKVKGYNLSLSHGMSSVINFLSRLHKYEEFQMHVKPMIYGGVEYIKSKMAKDMKSFSLFPNWIKDGKANENGSRLAWCYGDLGVGISFWQVSKNLQDTKLKDLSISILKHSARRVSSKDSRVIDAGICHGSFGNAQIFNRMFAETNEGIFRQAAEFWIKDGLKRAIYKDGYAGFKQWNGMKKDWQEDLSLLEGITGIGLSLLSHLSGDYSWDECLMIS</sequence>
<dbReference type="PANTHER" id="PTHR12736:SF7">
    <property type="entry name" value="LANC-LIKE PROTEIN 3"/>
    <property type="match status" value="1"/>
</dbReference>
<dbReference type="AlphaFoldDB" id="A0A3N0CYT6"/>
<name>A0A3N0CYT6_SINP1</name>
<dbReference type="PRINTS" id="PR01950">
    <property type="entry name" value="LANCSUPER"/>
</dbReference>
<feature type="binding site" evidence="1">
    <location>
        <position position="331"/>
    </location>
    <ligand>
        <name>Zn(2+)</name>
        <dbReference type="ChEBI" id="CHEBI:29105"/>
    </ligand>
</feature>
<keyword evidence="1" id="KW-0479">Metal-binding</keyword>
<dbReference type="EMBL" id="RJTM01000205">
    <property type="protein sequence ID" value="RNL68584.1"/>
    <property type="molecule type" value="Genomic_DNA"/>
</dbReference>
<dbReference type="GO" id="GO:0005886">
    <property type="term" value="C:plasma membrane"/>
    <property type="evidence" value="ECO:0007669"/>
    <property type="project" value="TreeGrafter"/>
</dbReference>
<dbReference type="Proteomes" id="UP000267469">
    <property type="component" value="Unassembled WGS sequence"/>
</dbReference>
<dbReference type="GO" id="GO:0031179">
    <property type="term" value="P:peptide modification"/>
    <property type="evidence" value="ECO:0007669"/>
    <property type="project" value="InterPro"/>
</dbReference>
<protein>
    <recommendedName>
        <fullName evidence="4">Lanthionine synthetase</fullName>
    </recommendedName>
</protein>
<accession>A0A3N0CYT6</accession>
<dbReference type="InterPro" id="IPR033889">
    <property type="entry name" value="LanC"/>
</dbReference>
<dbReference type="Gene3D" id="1.50.10.20">
    <property type="match status" value="1"/>
</dbReference>
<dbReference type="PRINTS" id="PR01955">
    <property type="entry name" value="LANCFRANKIA"/>
</dbReference>
<dbReference type="PANTHER" id="PTHR12736">
    <property type="entry name" value="LANC-LIKE PROTEIN"/>
    <property type="match status" value="1"/>
</dbReference>
<keyword evidence="3" id="KW-1185">Reference proteome</keyword>
<reference evidence="2 3" key="1">
    <citation type="submission" date="2018-10" db="EMBL/GenBank/DDBJ databases">
        <title>Sinomicrobium pectinilyticum sp. nov., a pectinase-producing bacterium isolated from alkaline and saline soil, and emended description of the genus Sinomicrobium.</title>
        <authorList>
            <person name="Cheng B."/>
            <person name="Li C."/>
            <person name="Lai Q."/>
            <person name="Du M."/>
            <person name="Shao Z."/>
            <person name="Xu P."/>
            <person name="Yang C."/>
        </authorList>
    </citation>
    <scope>NUCLEOTIDE SEQUENCE [LARGE SCALE GENOMIC DNA]</scope>
    <source>
        <strain evidence="2 3">5DNS001</strain>
    </source>
</reference>
<dbReference type="Pfam" id="PF05147">
    <property type="entry name" value="LANC_like"/>
    <property type="match status" value="1"/>
</dbReference>
<dbReference type="GO" id="GO:0046872">
    <property type="term" value="F:metal ion binding"/>
    <property type="evidence" value="ECO:0007669"/>
    <property type="project" value="UniProtKB-KW"/>
</dbReference>
<evidence type="ECO:0000313" key="2">
    <source>
        <dbReference type="EMBL" id="RNL68584.1"/>
    </source>
</evidence>
<dbReference type="SMART" id="SM01260">
    <property type="entry name" value="LANC_like"/>
    <property type="match status" value="1"/>
</dbReference>
<dbReference type="SUPFAM" id="SSF158745">
    <property type="entry name" value="LanC-like"/>
    <property type="match status" value="1"/>
</dbReference>
<organism evidence="2 3">
    <name type="scientific">Sinomicrobium pectinilyticum</name>
    <dbReference type="NCBI Taxonomy" id="1084421"/>
    <lineage>
        <taxon>Bacteria</taxon>
        <taxon>Pseudomonadati</taxon>
        <taxon>Bacteroidota</taxon>
        <taxon>Flavobacteriia</taxon>
        <taxon>Flavobacteriales</taxon>
        <taxon>Flavobacteriaceae</taxon>
        <taxon>Sinomicrobium</taxon>
    </lineage>
</organism>
<gene>
    <name evidence="2" type="ORF">ED312_23260</name>
</gene>
<evidence type="ECO:0000313" key="3">
    <source>
        <dbReference type="Proteomes" id="UP000267469"/>
    </source>
</evidence>
<dbReference type="CDD" id="cd04793">
    <property type="entry name" value="LanC"/>
    <property type="match status" value="1"/>
</dbReference>
<dbReference type="InterPro" id="IPR007822">
    <property type="entry name" value="LANC-like"/>
</dbReference>
<comment type="caution">
    <text evidence="2">The sequence shown here is derived from an EMBL/GenBank/DDBJ whole genome shotgun (WGS) entry which is preliminary data.</text>
</comment>
<keyword evidence="1" id="KW-0862">Zinc</keyword>
<feature type="binding site" evidence="1">
    <location>
        <position position="280"/>
    </location>
    <ligand>
        <name>Zn(2+)</name>
        <dbReference type="ChEBI" id="CHEBI:29105"/>
    </ligand>
</feature>
<proteinExistence type="predicted"/>
<evidence type="ECO:0008006" key="4">
    <source>
        <dbReference type="Google" id="ProtNLM"/>
    </source>
</evidence>
<feature type="binding site" evidence="1">
    <location>
        <position position="330"/>
    </location>
    <ligand>
        <name>Zn(2+)</name>
        <dbReference type="ChEBI" id="CHEBI:29105"/>
    </ligand>
</feature>